<proteinExistence type="predicted"/>
<gene>
    <name evidence="1" type="ORF">SNAT2548_LOCUS23621</name>
</gene>
<name>A0A812RF10_9DINO</name>
<reference evidence="1" key="1">
    <citation type="submission" date="2021-02" db="EMBL/GenBank/DDBJ databases">
        <authorList>
            <person name="Dougan E. K."/>
            <person name="Rhodes N."/>
            <person name="Thang M."/>
            <person name="Chan C."/>
        </authorList>
    </citation>
    <scope>NUCLEOTIDE SEQUENCE</scope>
</reference>
<organism evidence="1 2">
    <name type="scientific">Symbiodinium natans</name>
    <dbReference type="NCBI Taxonomy" id="878477"/>
    <lineage>
        <taxon>Eukaryota</taxon>
        <taxon>Sar</taxon>
        <taxon>Alveolata</taxon>
        <taxon>Dinophyceae</taxon>
        <taxon>Suessiales</taxon>
        <taxon>Symbiodiniaceae</taxon>
        <taxon>Symbiodinium</taxon>
    </lineage>
</organism>
<comment type="caution">
    <text evidence="1">The sequence shown here is derived from an EMBL/GenBank/DDBJ whole genome shotgun (WGS) entry which is preliminary data.</text>
</comment>
<keyword evidence="2" id="KW-1185">Reference proteome</keyword>
<dbReference type="AlphaFoldDB" id="A0A812RF10"/>
<protein>
    <submittedName>
        <fullName evidence="1">Uncharacterized protein</fullName>
    </submittedName>
</protein>
<evidence type="ECO:0000313" key="1">
    <source>
        <dbReference type="EMBL" id="CAE7434939.1"/>
    </source>
</evidence>
<dbReference type="EMBL" id="CAJNDS010002328">
    <property type="protein sequence ID" value="CAE7434939.1"/>
    <property type="molecule type" value="Genomic_DNA"/>
</dbReference>
<sequence>MTVLLEVFASAQRPGPATAVLDEAARGCTSSQGRRGSIRTPLKHRLQRLVSLDLAADSWTELTGHNSHTHTPRGVWDSTSSRMRVYGGQAEDSTCTAMCWSMMLCPTQDLPHGSGNIPRARTTPLAASTHFRAHVGCVAGVERSQCIYLSRTCLNTRYNGGMELCDGSMD</sequence>
<accession>A0A812RF10</accession>
<dbReference type="Proteomes" id="UP000604046">
    <property type="component" value="Unassembled WGS sequence"/>
</dbReference>
<evidence type="ECO:0000313" key="2">
    <source>
        <dbReference type="Proteomes" id="UP000604046"/>
    </source>
</evidence>